<proteinExistence type="predicted"/>
<dbReference type="RefSeq" id="WP_086142359.1">
    <property type="nucleotide sequence ID" value="NZ_MIMF01000334.1"/>
</dbReference>
<dbReference type="Proteomes" id="UP000194219">
    <property type="component" value="Unassembled WGS sequence"/>
</dbReference>
<dbReference type="EMBL" id="MIMV01000044">
    <property type="protein sequence ID" value="OTA91994.1"/>
    <property type="molecule type" value="Genomic_DNA"/>
</dbReference>
<evidence type="ECO:0000313" key="1">
    <source>
        <dbReference type="EMBL" id="OTA91994.1"/>
    </source>
</evidence>
<organism evidence="1 2">
    <name type="scientific">Limosilactobacillus reuteri</name>
    <name type="common">Lactobacillus reuteri</name>
    <dbReference type="NCBI Taxonomy" id="1598"/>
    <lineage>
        <taxon>Bacteria</taxon>
        <taxon>Bacillati</taxon>
        <taxon>Bacillota</taxon>
        <taxon>Bacilli</taxon>
        <taxon>Lactobacillales</taxon>
        <taxon>Lactobacillaceae</taxon>
        <taxon>Limosilactobacillus</taxon>
    </lineage>
</organism>
<comment type="caution">
    <text evidence="1">The sequence shown here is derived from an EMBL/GenBank/DDBJ whole genome shotgun (WGS) entry which is preliminary data.</text>
</comment>
<gene>
    <name evidence="1" type="ORF">BHL83_03120</name>
</gene>
<sequence>MIGTKLHTELVSLVQTAYGEAILTMKRGEEEKQLVIAETGLSDIVYEDSIDYYLDNEHWTQDQFDDYWENGGEDKEIDNYVATTVDNYDDDSTWEELNW</sequence>
<reference evidence="1 2" key="1">
    <citation type="submission" date="2016-09" db="EMBL/GenBank/DDBJ databases">
        <title>Lactobacillus reuteri KLR3006, genome sequencing and assembly.</title>
        <authorList>
            <person name="Lee J.-Y."/>
            <person name="Kim E.B."/>
            <person name="Choi Y.-J."/>
        </authorList>
    </citation>
    <scope>NUCLEOTIDE SEQUENCE [LARGE SCALE GENOMIC DNA]</scope>
    <source>
        <strain evidence="1 2">KLR3006</strain>
    </source>
</reference>
<name>A0AAE5MS85_LIMRT</name>
<evidence type="ECO:0000313" key="2">
    <source>
        <dbReference type="Proteomes" id="UP000194219"/>
    </source>
</evidence>
<dbReference type="AlphaFoldDB" id="A0AAE5MS85"/>
<protein>
    <submittedName>
        <fullName evidence="1">Uncharacterized protein</fullName>
    </submittedName>
</protein>
<accession>A0AAE5MS85</accession>